<evidence type="ECO:0000313" key="2">
    <source>
        <dbReference type="Proteomes" id="UP000015103"/>
    </source>
</evidence>
<dbReference type="PANTHER" id="PTHR24260">
    <property type="match status" value="1"/>
</dbReference>
<dbReference type="GO" id="GO:0006508">
    <property type="term" value="P:proteolysis"/>
    <property type="evidence" value="ECO:0007669"/>
    <property type="project" value="InterPro"/>
</dbReference>
<dbReference type="InterPro" id="IPR001314">
    <property type="entry name" value="Peptidase_S1A"/>
</dbReference>
<dbReference type="GO" id="GO:0004252">
    <property type="term" value="F:serine-type endopeptidase activity"/>
    <property type="evidence" value="ECO:0007669"/>
    <property type="project" value="InterPro"/>
</dbReference>
<reference evidence="1" key="1">
    <citation type="submission" date="2015-05" db="UniProtKB">
        <authorList>
            <consortium name="EnsemblMetazoa"/>
        </authorList>
    </citation>
    <scope>IDENTIFICATION</scope>
</reference>
<evidence type="ECO:0000313" key="1">
    <source>
        <dbReference type="EnsemblMetazoa" id="RPRC015072-PA"/>
    </source>
</evidence>
<dbReference type="SUPFAM" id="SSF50494">
    <property type="entry name" value="Trypsin-like serine proteases"/>
    <property type="match status" value="1"/>
</dbReference>
<dbReference type="InterPro" id="IPR009003">
    <property type="entry name" value="Peptidase_S1_PA"/>
</dbReference>
<protein>
    <submittedName>
        <fullName evidence="1">Peptidase S1 domain-containing protein</fullName>
    </submittedName>
</protein>
<proteinExistence type="predicted"/>
<dbReference type="Proteomes" id="UP000015103">
    <property type="component" value="Unassembled WGS sequence"/>
</dbReference>
<dbReference type="Pfam" id="PF00089">
    <property type="entry name" value="Trypsin"/>
    <property type="match status" value="1"/>
</dbReference>
<keyword evidence="2" id="KW-1185">Reference proteome</keyword>
<dbReference type="HOGENOM" id="CLU_067199_0_0_1"/>
<organism evidence="1 2">
    <name type="scientific">Rhodnius prolixus</name>
    <name type="common">Triatomid bug</name>
    <dbReference type="NCBI Taxonomy" id="13249"/>
    <lineage>
        <taxon>Eukaryota</taxon>
        <taxon>Metazoa</taxon>
        <taxon>Ecdysozoa</taxon>
        <taxon>Arthropoda</taxon>
        <taxon>Hexapoda</taxon>
        <taxon>Insecta</taxon>
        <taxon>Pterygota</taxon>
        <taxon>Neoptera</taxon>
        <taxon>Paraneoptera</taxon>
        <taxon>Hemiptera</taxon>
        <taxon>Heteroptera</taxon>
        <taxon>Panheteroptera</taxon>
        <taxon>Cimicomorpha</taxon>
        <taxon>Reduviidae</taxon>
        <taxon>Triatominae</taxon>
        <taxon>Rhodnius</taxon>
    </lineage>
</organism>
<dbReference type="Gene3D" id="2.40.10.10">
    <property type="entry name" value="Trypsin-like serine proteases"/>
    <property type="match status" value="1"/>
</dbReference>
<dbReference type="PANTHER" id="PTHR24260:SF136">
    <property type="entry name" value="GH08193P-RELATED"/>
    <property type="match status" value="1"/>
</dbReference>
<dbReference type="InterPro" id="IPR001254">
    <property type="entry name" value="Trypsin_dom"/>
</dbReference>
<dbReference type="InterPro" id="IPR043504">
    <property type="entry name" value="Peptidase_S1_PA_chymotrypsin"/>
</dbReference>
<dbReference type="InParanoid" id="T1IFK3"/>
<dbReference type="InterPro" id="IPR051333">
    <property type="entry name" value="CLIP_Serine_Protease"/>
</dbReference>
<sequence length="307" mass="34618">MAGKAPKRGGLIPSLLKSTTDMLYVAAIIIPSKEDPTRRVCSGIFVHEYWVVTVASCFDGRKVRDRKAVVIFDVYDYTAETVNQASSVQVLLHPEYPGPAKANDIALIKLRLSNKVHVKEYNIAYRNRSDFVPALYWFSYPYLEDHNKCIALGFGNNIHSDTVLHLDIYDIGYERTGCACKQNNRSFLCGKLSYEQTPCFTYKGGPLICRGIIYGLGSAAHTCGTIDTLCSLRTYFSFTPFCPHFQWISKHVPKFEALCTRLMSSAPAKSLFIIHHLCFIIFILLYCLQLKHQIVTHVLSQKQLGTA</sequence>
<dbReference type="AlphaFoldDB" id="T1IFK3"/>
<dbReference type="EMBL" id="ACPB03005792">
    <property type="status" value="NOT_ANNOTATED_CDS"/>
    <property type="molecule type" value="Genomic_DNA"/>
</dbReference>
<dbReference type="EnsemblMetazoa" id="RPRC015072-RA">
    <property type="protein sequence ID" value="RPRC015072-PA"/>
    <property type="gene ID" value="RPRC015072"/>
</dbReference>
<accession>T1IFK3</accession>
<dbReference type="SMART" id="SM00020">
    <property type="entry name" value="Tryp_SPc"/>
    <property type="match status" value="1"/>
</dbReference>
<dbReference type="PRINTS" id="PR00722">
    <property type="entry name" value="CHYMOTRYPSIN"/>
</dbReference>
<dbReference type="STRING" id="13249.T1IFK3"/>
<name>T1IFK3_RHOPR</name>
<dbReference type="PROSITE" id="PS50240">
    <property type="entry name" value="TRYPSIN_DOM"/>
    <property type="match status" value="1"/>
</dbReference>
<dbReference type="VEuPathDB" id="VectorBase:RPRC015072"/>